<evidence type="ECO:0000313" key="2">
    <source>
        <dbReference type="EMBL" id="THD11330.1"/>
    </source>
</evidence>
<comment type="caution">
    <text evidence="2">The sequence shown here is derived from an EMBL/GenBank/DDBJ whole genome shotgun (WGS) entry which is preliminary data.</text>
</comment>
<proteinExistence type="predicted"/>
<evidence type="ECO:0000256" key="1">
    <source>
        <dbReference type="SAM" id="Phobius"/>
    </source>
</evidence>
<protein>
    <submittedName>
        <fullName evidence="2">Uncharacterized protein</fullName>
    </submittedName>
</protein>
<keyword evidence="1" id="KW-1133">Transmembrane helix</keyword>
<name>A0A4S3KQW3_9GAMM</name>
<dbReference type="AlphaFoldDB" id="A0A4S3KQW3"/>
<accession>A0A4S3KQW3</accession>
<sequence length="411" mass="42741">MLVDGRRAGADHLHGYPVIVMRPSRQNGQALIGVVIAMAIIGLALVLLAQRERQDYYSGLANEQGAALAQFGVALRGYIANVQGGSQTLPGNPYTVAGVNWLMPPDCGGLATNPVQGYLPCSFNAGAVGPSYTTTITQTPATNTIEARTWYMAQPEGNSITSKGRMAAQIVFSALAQQTLPINGMFLTAFANSPINATAAAAPNAVNPADLGRVMLVVNNSPSNDIWLRVDGTNQMLADLNMGGFSIKNAVNGSFSGSIHAQGTGQFDNGLSVTAGTAYLKGGTITPDVKVTSINEMASEAIYNAEVLTGSTSYTVPMPNCSLANNGSSSPAIYVALQGTGSPEGHGDALYESHVQVTASGSNWIITPVVEATKFTLSGSSNGTNLFVNLNKSISTVNATDQTILVMTKCR</sequence>
<gene>
    <name evidence="2" type="ORF">B1806_04205</name>
</gene>
<feature type="transmembrane region" description="Helical" evidence="1">
    <location>
        <begin position="30"/>
        <end position="49"/>
    </location>
</feature>
<organism evidence="2 3">
    <name type="scientific">Metallibacterium scheffleri</name>
    <dbReference type="NCBI Taxonomy" id="993689"/>
    <lineage>
        <taxon>Bacteria</taxon>
        <taxon>Pseudomonadati</taxon>
        <taxon>Pseudomonadota</taxon>
        <taxon>Gammaproteobacteria</taxon>
        <taxon>Lysobacterales</taxon>
        <taxon>Rhodanobacteraceae</taxon>
        <taxon>Metallibacterium</taxon>
    </lineage>
</organism>
<keyword evidence="3" id="KW-1185">Reference proteome</keyword>
<dbReference type="EMBL" id="MWQO01000014">
    <property type="protein sequence ID" value="THD11330.1"/>
    <property type="molecule type" value="Genomic_DNA"/>
</dbReference>
<keyword evidence="1" id="KW-0812">Transmembrane</keyword>
<dbReference type="STRING" id="993689.GCA_002077135_00232"/>
<evidence type="ECO:0000313" key="3">
    <source>
        <dbReference type="Proteomes" id="UP000307749"/>
    </source>
</evidence>
<keyword evidence="1" id="KW-0472">Membrane</keyword>
<reference evidence="2 3" key="1">
    <citation type="submission" date="2017-02" db="EMBL/GenBank/DDBJ databases">
        <title>Whole genome sequencing of Metallibacterium scheffleri DSM 24874 (T).</title>
        <authorList>
            <person name="Kumar S."/>
            <person name="Patil P."/>
            <person name="Patil P.B."/>
        </authorList>
    </citation>
    <scope>NUCLEOTIDE SEQUENCE [LARGE SCALE GENOMIC DNA]</scope>
    <source>
        <strain evidence="2 3">DSM 24874</strain>
    </source>
</reference>
<dbReference type="Proteomes" id="UP000307749">
    <property type="component" value="Unassembled WGS sequence"/>
</dbReference>